<comment type="caution">
    <text evidence="1">The sequence shown here is derived from an EMBL/GenBank/DDBJ whole genome shotgun (WGS) entry which is preliminary data.</text>
</comment>
<evidence type="ECO:0000313" key="1">
    <source>
        <dbReference type="EMBL" id="CAG8728215.1"/>
    </source>
</evidence>
<accession>A0ACA9PYS9</accession>
<reference evidence="1" key="1">
    <citation type="submission" date="2021-06" db="EMBL/GenBank/DDBJ databases">
        <authorList>
            <person name="Kallberg Y."/>
            <person name="Tangrot J."/>
            <person name="Rosling A."/>
        </authorList>
    </citation>
    <scope>NUCLEOTIDE SEQUENCE</scope>
    <source>
        <strain evidence="1">CL356</strain>
    </source>
</reference>
<dbReference type="EMBL" id="CAJVPT010041582">
    <property type="protein sequence ID" value="CAG8728215.1"/>
    <property type="molecule type" value="Genomic_DNA"/>
</dbReference>
<gene>
    <name evidence="1" type="ORF">ACOLOM_LOCUS11480</name>
</gene>
<sequence>MWARAMEALLDDHLKHAKQRVSCIEWWVQHSLRKPPLNSP</sequence>
<evidence type="ECO:0000313" key="2">
    <source>
        <dbReference type="Proteomes" id="UP000789525"/>
    </source>
</evidence>
<protein>
    <submittedName>
        <fullName evidence="1">13617_t:CDS:1</fullName>
    </submittedName>
</protein>
<feature type="non-terminal residue" evidence="1">
    <location>
        <position position="40"/>
    </location>
</feature>
<proteinExistence type="predicted"/>
<name>A0ACA9PYS9_9GLOM</name>
<keyword evidence="2" id="KW-1185">Reference proteome</keyword>
<dbReference type="Proteomes" id="UP000789525">
    <property type="component" value="Unassembled WGS sequence"/>
</dbReference>
<organism evidence="1 2">
    <name type="scientific">Acaulospora colombiana</name>
    <dbReference type="NCBI Taxonomy" id="27376"/>
    <lineage>
        <taxon>Eukaryota</taxon>
        <taxon>Fungi</taxon>
        <taxon>Fungi incertae sedis</taxon>
        <taxon>Mucoromycota</taxon>
        <taxon>Glomeromycotina</taxon>
        <taxon>Glomeromycetes</taxon>
        <taxon>Diversisporales</taxon>
        <taxon>Acaulosporaceae</taxon>
        <taxon>Acaulospora</taxon>
    </lineage>
</organism>